<reference evidence="1" key="1">
    <citation type="submission" date="2020-01" db="EMBL/GenBank/DDBJ databases">
        <authorList>
            <person name="Meier V. D."/>
            <person name="Meier V D."/>
        </authorList>
    </citation>
    <scope>NUCLEOTIDE SEQUENCE</scope>
    <source>
        <strain evidence="1">HLG_WM_MAG_05</strain>
    </source>
</reference>
<dbReference type="AlphaFoldDB" id="A0A6S6SES8"/>
<organism evidence="1">
    <name type="scientific">uncultured Sulfurovum sp</name>
    <dbReference type="NCBI Taxonomy" id="269237"/>
    <lineage>
        <taxon>Bacteria</taxon>
        <taxon>Pseudomonadati</taxon>
        <taxon>Campylobacterota</taxon>
        <taxon>Epsilonproteobacteria</taxon>
        <taxon>Campylobacterales</taxon>
        <taxon>Sulfurovaceae</taxon>
        <taxon>Sulfurovum</taxon>
        <taxon>environmental samples</taxon>
    </lineage>
</organism>
<evidence type="ECO:0000313" key="1">
    <source>
        <dbReference type="EMBL" id="CAA6808487.1"/>
    </source>
</evidence>
<accession>A0A6S6SES8</accession>
<proteinExistence type="predicted"/>
<protein>
    <submittedName>
        <fullName evidence="1">Uncharacterized protein</fullName>
    </submittedName>
</protein>
<dbReference type="EMBL" id="CACVAU010000029">
    <property type="protein sequence ID" value="CAA6808487.1"/>
    <property type="molecule type" value="Genomic_DNA"/>
</dbReference>
<gene>
    <name evidence="1" type="ORF">HELGO_WM13578</name>
</gene>
<sequence length="224" mass="26475">MVVTKKERFMDVLKTFEQPVTISVWANRVVEHYPAILRQINSTTNEPMTLKTLVANMSLKVSNGEFPSLKILEVKPYREVMYVSEKQKNDLAKKEVHRDIESIVIEDKIESDTKKLVESERYRLEELLSIKEQLNRYFSLNFVLHHAYSLVHHKQGKHHIDNVQLLSKEHALLKKDGDKKFSIEEQKAYIKRIISVHMMIHKHIDINLTDEVLEMLLDRLEKIY</sequence>
<name>A0A6S6SES8_9BACT</name>